<evidence type="ECO:0000256" key="4">
    <source>
        <dbReference type="SAM" id="MobiDB-lite"/>
    </source>
</evidence>
<keyword evidence="3" id="KW-0175">Coiled coil</keyword>
<comment type="similarity">
    <text evidence="1 2">Belongs to the nucleosome assembly protein (NAP) family.</text>
</comment>
<evidence type="ECO:0000256" key="3">
    <source>
        <dbReference type="SAM" id="Coils"/>
    </source>
</evidence>
<dbReference type="PANTHER" id="PTHR11875">
    <property type="entry name" value="TESTIS-SPECIFIC Y-ENCODED PROTEIN"/>
    <property type="match status" value="1"/>
</dbReference>
<proteinExistence type="inferred from homology"/>
<evidence type="ECO:0000313" key="5">
    <source>
        <dbReference type="EMBL" id="EPY23005.1"/>
    </source>
</evidence>
<dbReference type="GO" id="GO:0005634">
    <property type="term" value="C:nucleus"/>
    <property type="evidence" value="ECO:0007669"/>
    <property type="project" value="InterPro"/>
</dbReference>
<organism evidence="5 6">
    <name type="scientific">Strigomonas culicis</name>
    <dbReference type="NCBI Taxonomy" id="28005"/>
    <lineage>
        <taxon>Eukaryota</taxon>
        <taxon>Discoba</taxon>
        <taxon>Euglenozoa</taxon>
        <taxon>Kinetoplastea</taxon>
        <taxon>Metakinetoplastina</taxon>
        <taxon>Trypanosomatida</taxon>
        <taxon>Trypanosomatidae</taxon>
        <taxon>Strigomonadinae</taxon>
        <taxon>Strigomonas</taxon>
    </lineage>
</organism>
<feature type="compositionally biased region" description="Acidic residues" evidence="4">
    <location>
        <begin position="301"/>
        <end position="317"/>
    </location>
</feature>
<feature type="compositionally biased region" description="Gly residues" evidence="4">
    <location>
        <begin position="392"/>
        <end position="410"/>
    </location>
</feature>
<feature type="region of interest" description="Disordered" evidence="4">
    <location>
        <begin position="113"/>
        <end position="137"/>
    </location>
</feature>
<dbReference type="Proteomes" id="UP000015354">
    <property type="component" value="Unassembled WGS sequence"/>
</dbReference>
<dbReference type="InterPro" id="IPR037231">
    <property type="entry name" value="NAP-like_sf"/>
</dbReference>
<dbReference type="Gene3D" id="3.30.1120.90">
    <property type="entry name" value="Nucleosome assembly protein"/>
    <property type="match status" value="1"/>
</dbReference>
<dbReference type="SUPFAM" id="SSF143113">
    <property type="entry name" value="NAP-like"/>
    <property type="match status" value="1"/>
</dbReference>
<dbReference type="GO" id="GO:0006334">
    <property type="term" value="P:nucleosome assembly"/>
    <property type="evidence" value="ECO:0007669"/>
    <property type="project" value="InterPro"/>
</dbReference>
<dbReference type="Pfam" id="PF00956">
    <property type="entry name" value="NAP"/>
    <property type="match status" value="1"/>
</dbReference>
<accession>S9VIF6</accession>
<feature type="region of interest" description="Disordered" evidence="4">
    <location>
        <begin position="361"/>
        <end position="418"/>
    </location>
</feature>
<evidence type="ECO:0000256" key="2">
    <source>
        <dbReference type="RuleBase" id="RU003876"/>
    </source>
</evidence>
<sequence length="418" mass="46318">MPPKQHPPARHVDPIPDAAPSEDSADHDEEVDLLEVMRDMPLHERRSVYALKGLVEDFKVQRRALMAQLQAAERQYKAKEAALLERRRQIVSGALEVTAEDVSAARADLQRREAEDAAKKGAPAAAEAAPKKKGVTVLSEEEKAQKKRLEAAAANPAGGIPGFWLQALRHGSATDGIITERDEKALLHLQDIQVVMLEGGEGEPQSGSFRIDFHFGANEFFKNKVLTKTYHMVFDENDESEHVAKIDGCTIDWTSSKNNLTVTVKQKKQRNKNTKQIRVIEKEEPTDSFFNFFKAPKLSLDDDDSDEEDEEEDEGLMEQEFEMDIEIAHHITEDLVPHAAYFFSGKSVDDVALELMKQYGGMDDEEEEEEEEEEDAGEGAFSQMVASRGRGGRGGAAGNSGARGGRGGAGQQQECKQQ</sequence>
<name>S9VIF6_9TRYP</name>
<reference evidence="5 6" key="1">
    <citation type="journal article" date="2013" name="PLoS ONE">
        <title>Predicting the Proteins of Angomonas deanei, Strigomonas culicis and Their Respective Endosymbionts Reveals New Aspects of the Trypanosomatidae Family.</title>
        <authorList>
            <person name="Motta M.C."/>
            <person name="Martins A.C."/>
            <person name="de Souza S.S."/>
            <person name="Catta-Preta C.M."/>
            <person name="Silva R."/>
            <person name="Klein C.C."/>
            <person name="de Almeida L.G."/>
            <person name="de Lima Cunha O."/>
            <person name="Ciapina L.P."/>
            <person name="Brocchi M."/>
            <person name="Colabardini A.C."/>
            <person name="de Araujo Lima B."/>
            <person name="Machado C.R."/>
            <person name="de Almeida Soares C.M."/>
            <person name="Probst C.M."/>
            <person name="de Menezes C.B."/>
            <person name="Thompson C.E."/>
            <person name="Bartholomeu D.C."/>
            <person name="Gradia D.F."/>
            <person name="Pavoni D.P."/>
            <person name="Grisard E.C."/>
            <person name="Fantinatti-Garboggini F."/>
            <person name="Marchini F.K."/>
            <person name="Rodrigues-Luiz G.F."/>
            <person name="Wagner G."/>
            <person name="Goldman G.H."/>
            <person name="Fietto J.L."/>
            <person name="Elias M.C."/>
            <person name="Goldman M.H."/>
            <person name="Sagot M.F."/>
            <person name="Pereira M."/>
            <person name="Stoco P.H."/>
            <person name="de Mendonca-Neto R.P."/>
            <person name="Teixeira S.M."/>
            <person name="Maciel T.E."/>
            <person name="de Oliveira Mendes T.A."/>
            <person name="Urmenyi T.P."/>
            <person name="de Souza W."/>
            <person name="Schenkman S."/>
            <person name="de Vasconcelos A.T."/>
        </authorList>
    </citation>
    <scope>NUCLEOTIDE SEQUENCE [LARGE SCALE GENOMIC DNA]</scope>
</reference>
<dbReference type="EMBL" id="ATMH01007953">
    <property type="protein sequence ID" value="EPY23005.1"/>
    <property type="molecule type" value="Genomic_DNA"/>
</dbReference>
<feature type="region of interest" description="Disordered" evidence="4">
    <location>
        <begin position="1"/>
        <end position="29"/>
    </location>
</feature>
<gene>
    <name evidence="5" type="ORF">STCU_07953</name>
</gene>
<evidence type="ECO:0000313" key="6">
    <source>
        <dbReference type="Proteomes" id="UP000015354"/>
    </source>
</evidence>
<feature type="compositionally biased region" description="Acidic residues" evidence="4">
    <location>
        <begin position="362"/>
        <end position="377"/>
    </location>
</feature>
<dbReference type="AlphaFoldDB" id="S9VIF6"/>
<comment type="caution">
    <text evidence="5">The sequence shown here is derived from an EMBL/GenBank/DDBJ whole genome shotgun (WGS) entry which is preliminary data.</text>
</comment>
<dbReference type="OrthoDB" id="27325at2759"/>
<feature type="coiled-coil region" evidence="3">
    <location>
        <begin position="55"/>
        <end position="89"/>
    </location>
</feature>
<protein>
    <submittedName>
        <fullName evidence="5">Nucleosome assembly protein 1-like 1</fullName>
    </submittedName>
</protein>
<keyword evidence="6" id="KW-1185">Reference proteome</keyword>
<dbReference type="InterPro" id="IPR002164">
    <property type="entry name" value="NAP_family"/>
</dbReference>
<evidence type="ECO:0000256" key="1">
    <source>
        <dbReference type="ARBA" id="ARBA00009947"/>
    </source>
</evidence>
<feature type="region of interest" description="Disordered" evidence="4">
    <location>
        <begin position="297"/>
        <end position="317"/>
    </location>
</feature>